<proteinExistence type="predicted"/>
<evidence type="ECO:0000313" key="1">
    <source>
        <dbReference type="EMBL" id="PPJ35684.1"/>
    </source>
</evidence>
<accession>A0A2S6AKD5</accession>
<protein>
    <submittedName>
        <fullName evidence="1">Uncharacterized protein</fullName>
    </submittedName>
</protein>
<sequence>MRCDIVDYTFTPPPRPAGGCGDTGYGHSVAMSVDRAPQFICAGDTVAAPDLPVLDYGQTTRLGHVECYSTTDYVYCDIDDGRTSFQLARDFYRL</sequence>
<name>A0A2S6AKD5_9NOCA</name>
<evidence type="ECO:0000313" key="2">
    <source>
        <dbReference type="Proteomes" id="UP000239874"/>
    </source>
</evidence>
<dbReference type="Proteomes" id="UP000239874">
    <property type="component" value="Unassembled WGS sequence"/>
</dbReference>
<dbReference type="InterPro" id="IPR046576">
    <property type="entry name" value="DUF6636"/>
</dbReference>
<gene>
    <name evidence="1" type="ORF">C5E45_24355</name>
</gene>
<reference evidence="1 2" key="1">
    <citation type="submission" date="2018-02" db="EMBL/GenBank/DDBJ databases">
        <title>8 Nocardia nova and 1 Nocardia cyriacigeorgica strain used for evolution to TMP-SMX.</title>
        <authorList>
            <person name="Mehta H."/>
            <person name="Weng J."/>
            <person name="Shamoo Y."/>
        </authorList>
    </citation>
    <scope>NUCLEOTIDE SEQUENCE [LARGE SCALE GENOMIC DNA]</scope>
    <source>
        <strain evidence="1 2">MDA3139</strain>
    </source>
</reference>
<dbReference type="Pfam" id="PF20341">
    <property type="entry name" value="DUF6636"/>
    <property type="match status" value="1"/>
</dbReference>
<organism evidence="1 2">
    <name type="scientific">Nocardia nova</name>
    <dbReference type="NCBI Taxonomy" id="37330"/>
    <lineage>
        <taxon>Bacteria</taxon>
        <taxon>Bacillati</taxon>
        <taxon>Actinomycetota</taxon>
        <taxon>Actinomycetes</taxon>
        <taxon>Mycobacteriales</taxon>
        <taxon>Nocardiaceae</taxon>
        <taxon>Nocardia</taxon>
    </lineage>
</organism>
<dbReference type="EMBL" id="PSZC01000019">
    <property type="protein sequence ID" value="PPJ35684.1"/>
    <property type="molecule type" value="Genomic_DNA"/>
</dbReference>
<dbReference type="AlphaFoldDB" id="A0A2S6AKD5"/>
<comment type="caution">
    <text evidence="1">The sequence shown here is derived from an EMBL/GenBank/DDBJ whole genome shotgun (WGS) entry which is preliminary data.</text>
</comment>